<comment type="caution">
    <text evidence="1">The sequence shown here is derived from an EMBL/GenBank/DDBJ whole genome shotgun (WGS) entry which is preliminary data.</text>
</comment>
<accession>A0ABD2H4T7</accession>
<evidence type="ECO:0000313" key="1">
    <source>
        <dbReference type="EMBL" id="KAL3060965.1"/>
    </source>
</evidence>
<dbReference type="EMBL" id="JBIYXZ010002072">
    <property type="protein sequence ID" value="KAL3060965.1"/>
    <property type="molecule type" value="Genomic_DNA"/>
</dbReference>
<protein>
    <submittedName>
        <fullName evidence="1">Uncharacterized protein</fullName>
    </submittedName>
</protein>
<evidence type="ECO:0000313" key="2">
    <source>
        <dbReference type="Proteomes" id="UP001619887"/>
    </source>
</evidence>
<reference evidence="1 2" key="1">
    <citation type="journal article" date="2022" name="G3 (Bethesda)">
        <title>Evaluating Illumina-, Nanopore-, and PacBio-based genome assembly strategies with the bald notothen, Trematomus borchgrevinki.</title>
        <authorList>
            <person name="Rayamajhi N."/>
            <person name="Cheng C.C."/>
            <person name="Catchen J.M."/>
        </authorList>
    </citation>
    <scope>NUCLEOTIDE SEQUENCE [LARGE SCALE GENOMIC DNA]</scope>
    <source>
        <strain evidence="1">AGRC-2024</strain>
    </source>
</reference>
<keyword evidence="2" id="KW-1185">Reference proteome</keyword>
<dbReference type="Proteomes" id="UP001619887">
    <property type="component" value="Unassembled WGS sequence"/>
</dbReference>
<gene>
    <name evidence="1" type="ORF">OYC64_009223</name>
</gene>
<sequence length="75" mass="8293">MVSTPVSTTQNASMSATLTDASVYRAMWANTASRTIMTVWRISVNTERSVWMLLTDIPASVRRDSAGFSVKTLHQ</sequence>
<proteinExistence type="predicted"/>
<organism evidence="1 2">
    <name type="scientific">Pagothenia borchgrevinki</name>
    <name type="common">Bald rockcod</name>
    <name type="synonym">Trematomus borchgrevinki</name>
    <dbReference type="NCBI Taxonomy" id="8213"/>
    <lineage>
        <taxon>Eukaryota</taxon>
        <taxon>Metazoa</taxon>
        <taxon>Chordata</taxon>
        <taxon>Craniata</taxon>
        <taxon>Vertebrata</taxon>
        <taxon>Euteleostomi</taxon>
        <taxon>Actinopterygii</taxon>
        <taxon>Neopterygii</taxon>
        <taxon>Teleostei</taxon>
        <taxon>Neoteleostei</taxon>
        <taxon>Acanthomorphata</taxon>
        <taxon>Eupercaria</taxon>
        <taxon>Perciformes</taxon>
        <taxon>Notothenioidei</taxon>
        <taxon>Nototheniidae</taxon>
        <taxon>Pagothenia</taxon>
    </lineage>
</organism>
<reference evidence="1 2" key="2">
    <citation type="journal article" date="2024" name="G3 (Bethesda)">
        <title>The genome of the cryopelagic Antarctic bald notothen, Trematomus borchgrevinki.</title>
        <authorList>
            <person name="Rayamajhi N."/>
            <person name="Rivera-Colon A.G."/>
            <person name="Minhas B.F."/>
            <person name="Cheng C.C."/>
            <person name="Catchen J.M."/>
        </authorList>
    </citation>
    <scope>NUCLEOTIDE SEQUENCE [LARGE SCALE GENOMIC DNA]</scope>
    <source>
        <strain evidence="1">AGRC-2024</strain>
    </source>
</reference>
<dbReference type="AlphaFoldDB" id="A0ABD2H4T7"/>
<name>A0ABD2H4T7_PAGBO</name>